<reference evidence="4" key="1">
    <citation type="journal article" date="2019" name="Int. J. Syst. Evol. Microbiol.">
        <title>The Global Catalogue of Microorganisms (GCM) 10K type strain sequencing project: providing services to taxonomists for standard genome sequencing and annotation.</title>
        <authorList>
            <consortium name="The Broad Institute Genomics Platform"/>
            <consortium name="The Broad Institute Genome Sequencing Center for Infectious Disease"/>
            <person name="Wu L."/>
            <person name="Ma J."/>
        </authorList>
    </citation>
    <scope>NUCLEOTIDE SEQUENCE [LARGE SCALE GENOMIC DNA]</scope>
    <source>
        <strain evidence="4">CECT 8010</strain>
    </source>
</reference>
<protein>
    <submittedName>
        <fullName evidence="3">Uncharacterized protein</fullName>
    </submittedName>
</protein>
<gene>
    <name evidence="3" type="ORF">ACFOW1_08950</name>
</gene>
<evidence type="ECO:0000313" key="4">
    <source>
        <dbReference type="Proteomes" id="UP001595906"/>
    </source>
</evidence>
<feature type="coiled-coil region" evidence="1">
    <location>
        <begin position="200"/>
        <end position="227"/>
    </location>
</feature>
<comment type="caution">
    <text evidence="3">The sequence shown here is derived from an EMBL/GenBank/DDBJ whole genome shotgun (WGS) entry which is preliminary data.</text>
</comment>
<sequence length="245" mass="28372">MDDLKKYLQQHSNDLDVDLPRDKVWLGIRQELNPVKSFAALVYIKWAVAACVIALAGFGVYMLLYKPVTNYQLPIVSNKEQITNSKEKLQEEPIRLQPATTQQLVAENKRVKSTNSQKQRVNQPVTSNEQPATNITALEQVENSFTQVINLQKAKVNTTPLIAENPSYFNDFTIEMKRMERDEQSIKRDIRKNGLTDELLDQLVNIYQQKLNVLKQLQNEIHKTNNRFKQNRDPVDSTKPYFLNI</sequence>
<evidence type="ECO:0000256" key="1">
    <source>
        <dbReference type="SAM" id="Coils"/>
    </source>
</evidence>
<feature type="transmembrane region" description="Helical" evidence="2">
    <location>
        <begin position="43"/>
        <end position="64"/>
    </location>
</feature>
<dbReference type="RefSeq" id="WP_379013701.1">
    <property type="nucleotide sequence ID" value="NZ_JBHSDC010000016.1"/>
</dbReference>
<name>A0ABV8PVK2_9BACT</name>
<keyword evidence="1" id="KW-0175">Coiled coil</keyword>
<evidence type="ECO:0000313" key="3">
    <source>
        <dbReference type="EMBL" id="MFC4232017.1"/>
    </source>
</evidence>
<dbReference type="EMBL" id="JBHSDC010000016">
    <property type="protein sequence ID" value="MFC4232017.1"/>
    <property type="molecule type" value="Genomic_DNA"/>
</dbReference>
<proteinExistence type="predicted"/>
<organism evidence="3 4">
    <name type="scientific">Parasediminibacterium paludis</name>
    <dbReference type="NCBI Taxonomy" id="908966"/>
    <lineage>
        <taxon>Bacteria</taxon>
        <taxon>Pseudomonadati</taxon>
        <taxon>Bacteroidota</taxon>
        <taxon>Chitinophagia</taxon>
        <taxon>Chitinophagales</taxon>
        <taxon>Chitinophagaceae</taxon>
        <taxon>Parasediminibacterium</taxon>
    </lineage>
</organism>
<accession>A0ABV8PVK2</accession>
<keyword evidence="4" id="KW-1185">Reference proteome</keyword>
<evidence type="ECO:0000256" key="2">
    <source>
        <dbReference type="SAM" id="Phobius"/>
    </source>
</evidence>
<keyword evidence="2" id="KW-1133">Transmembrane helix</keyword>
<keyword evidence="2" id="KW-0472">Membrane</keyword>
<keyword evidence="2" id="KW-0812">Transmembrane</keyword>
<dbReference type="Proteomes" id="UP001595906">
    <property type="component" value="Unassembled WGS sequence"/>
</dbReference>